<dbReference type="GO" id="GO:0005739">
    <property type="term" value="C:mitochondrion"/>
    <property type="evidence" value="ECO:0007669"/>
    <property type="project" value="TreeGrafter"/>
</dbReference>
<dbReference type="InterPro" id="IPR000572">
    <property type="entry name" value="OxRdtase_Mopterin-bd_dom"/>
</dbReference>
<organism evidence="5 6">
    <name type="scientific">Fusarium equiseti</name>
    <name type="common">Fusarium scirpi</name>
    <dbReference type="NCBI Taxonomy" id="61235"/>
    <lineage>
        <taxon>Eukaryota</taxon>
        <taxon>Fungi</taxon>
        <taxon>Dikarya</taxon>
        <taxon>Ascomycota</taxon>
        <taxon>Pezizomycotina</taxon>
        <taxon>Sordariomycetes</taxon>
        <taxon>Hypocreomycetidae</taxon>
        <taxon>Hypocreales</taxon>
        <taxon>Nectriaceae</taxon>
        <taxon>Fusarium</taxon>
        <taxon>Fusarium incarnatum-equiseti species complex</taxon>
    </lineage>
</organism>
<accession>A0A8J2IMI8</accession>
<dbReference type="Pfam" id="PF00174">
    <property type="entry name" value="Oxidored_molyb"/>
    <property type="match status" value="1"/>
</dbReference>
<dbReference type="GO" id="GO:0030151">
    <property type="term" value="F:molybdenum ion binding"/>
    <property type="evidence" value="ECO:0007669"/>
    <property type="project" value="InterPro"/>
</dbReference>
<dbReference type="InterPro" id="IPR005066">
    <property type="entry name" value="MoCF_OxRdtse_dimer"/>
</dbReference>
<proteinExistence type="predicted"/>
<evidence type="ECO:0000259" key="2">
    <source>
        <dbReference type="Pfam" id="PF00174"/>
    </source>
</evidence>
<evidence type="ECO:0000259" key="4">
    <source>
        <dbReference type="Pfam" id="PF03404"/>
    </source>
</evidence>
<gene>
    <name evidence="5" type="ORF">FEQUK3_LOCUS6027</name>
</gene>
<dbReference type="Pfam" id="PF00561">
    <property type="entry name" value="Abhydrolase_1"/>
    <property type="match status" value="1"/>
</dbReference>
<protein>
    <recommendedName>
        <fullName evidence="7">Sulfite oxidase</fullName>
    </recommendedName>
</protein>
<keyword evidence="1" id="KW-0472">Membrane</keyword>
<dbReference type="Proteomes" id="UP000693738">
    <property type="component" value="Unassembled WGS sequence"/>
</dbReference>
<dbReference type="Pfam" id="PF03404">
    <property type="entry name" value="Mo-co_dimer"/>
    <property type="match status" value="1"/>
</dbReference>
<evidence type="ECO:0000259" key="3">
    <source>
        <dbReference type="Pfam" id="PF00561"/>
    </source>
</evidence>
<feature type="domain" description="Oxidoreductase molybdopterin-binding" evidence="2">
    <location>
        <begin position="328"/>
        <end position="507"/>
    </location>
</feature>
<dbReference type="AlphaFoldDB" id="A0A8J2IMI8"/>
<evidence type="ECO:0000313" key="6">
    <source>
        <dbReference type="Proteomes" id="UP000693738"/>
    </source>
</evidence>
<dbReference type="GO" id="GO:0043546">
    <property type="term" value="F:molybdopterin cofactor binding"/>
    <property type="evidence" value="ECO:0007669"/>
    <property type="project" value="TreeGrafter"/>
</dbReference>
<keyword evidence="1" id="KW-1133">Transmembrane helix</keyword>
<dbReference type="GO" id="GO:0008482">
    <property type="term" value="F:sulfite oxidase activity"/>
    <property type="evidence" value="ECO:0007669"/>
    <property type="project" value="TreeGrafter"/>
</dbReference>
<comment type="caution">
    <text evidence="5">The sequence shown here is derived from an EMBL/GenBank/DDBJ whole genome shotgun (WGS) entry which is preliminary data.</text>
</comment>
<reference evidence="5" key="1">
    <citation type="submission" date="2021-05" db="EMBL/GenBank/DDBJ databases">
        <authorList>
            <person name="Khan N."/>
        </authorList>
    </citation>
    <scope>NUCLEOTIDE SEQUENCE</scope>
</reference>
<evidence type="ECO:0000256" key="1">
    <source>
        <dbReference type="SAM" id="Phobius"/>
    </source>
</evidence>
<evidence type="ECO:0008006" key="7">
    <source>
        <dbReference type="Google" id="ProtNLM"/>
    </source>
</evidence>
<dbReference type="GO" id="GO:0006790">
    <property type="term" value="P:sulfur compound metabolic process"/>
    <property type="evidence" value="ECO:0007669"/>
    <property type="project" value="TreeGrafter"/>
</dbReference>
<dbReference type="PANTHER" id="PTHR19372:SF7">
    <property type="entry name" value="SULFITE OXIDASE, MITOCHONDRIAL"/>
    <property type="match status" value="1"/>
</dbReference>
<dbReference type="PANTHER" id="PTHR19372">
    <property type="entry name" value="SULFITE REDUCTASE"/>
    <property type="match status" value="1"/>
</dbReference>
<feature type="transmembrane region" description="Helical" evidence="1">
    <location>
        <begin position="12"/>
        <end position="32"/>
    </location>
</feature>
<keyword evidence="1" id="KW-0812">Transmembrane</keyword>
<dbReference type="GO" id="GO:0020037">
    <property type="term" value="F:heme binding"/>
    <property type="evidence" value="ECO:0007669"/>
    <property type="project" value="TreeGrafter"/>
</dbReference>
<feature type="domain" description="Moybdenum cofactor oxidoreductase dimerisation" evidence="4">
    <location>
        <begin position="534"/>
        <end position="649"/>
    </location>
</feature>
<name>A0A8J2IMI8_FUSEQ</name>
<evidence type="ECO:0000313" key="5">
    <source>
        <dbReference type="EMBL" id="CAG7560325.1"/>
    </source>
</evidence>
<feature type="domain" description="AB hydrolase-1" evidence="3">
    <location>
        <begin position="88"/>
        <end position="193"/>
    </location>
</feature>
<dbReference type="InterPro" id="IPR000073">
    <property type="entry name" value="AB_hydrolase_1"/>
</dbReference>
<dbReference type="EMBL" id="CAJSTJ010000133">
    <property type="protein sequence ID" value="CAG7560325.1"/>
    <property type="molecule type" value="Genomic_DNA"/>
</dbReference>
<sequence length="664" mass="73747">MPYHNSKTKMHILPYFAALFPSVAGLSISLSLELGATPQPYKAPWETLPPTPPLPEANLNGTAPINGIDLWYATFGASLEKSQANGLNPVVFLHGGYANSDYWSHQVEHLKDGPFTLITIDSRGQGRSTDDTSRPLTYDAMTEDVVALMDHLEIDKFSTVGWSDGSCISFDLAMNFTDRIDRIFAFGGTYSPNNINATAAESPVFLEYLDRVGKEYKQNSPSNGTFEDFGERIDAMWSSEPTWNAGSFSKIPTRYDDPDAPILWIVDGDSEEAVTRDTPGVLRSWVWGSDLVILPGVSHFAFLQDPDTFNVVLTRFLTMPSFVTEDIGPIPLIDESYHRISIQGAVSNSLNLSVADLRSFDQHSMICALQCAGNRRHAMRTTIKEVQGIDWFDGAVMNCRWTGPRLRDVLLKAGVSLSAEEKQKAQVEFACHQNPSPEEEWFGTSIPLEKAMTEESGVIIALEMNGKPLEPKHGYPARIIAPGLAGVRSVKWLDRVTVQLQESTNHYHQRDYRILPPDVETSEQADPKWSEAPALQEMPLNSAICLPRSGSTCEKAEDGTVEVKGYALPGYAAGPIRQVEVSADGGNTWEKANLSENDGKDDGDLRWAWHRWEIRMPMEAGENQKLLSRATDSKGNRQEAQSQWNLRGIGYCGYGETYVNVLQW</sequence>